<dbReference type="RefSeq" id="WP_140927581.1">
    <property type="nucleotide sequence ID" value="NZ_VFSU01000019.1"/>
</dbReference>
<keyword evidence="5 12" id="KW-0963">Cytoplasm</keyword>
<dbReference type="InterPro" id="IPR015947">
    <property type="entry name" value="PUA-like_sf"/>
</dbReference>
<dbReference type="GO" id="GO:0005737">
    <property type="term" value="C:cytoplasm"/>
    <property type="evidence" value="ECO:0007669"/>
    <property type="project" value="UniProtKB-SubCell"/>
</dbReference>
<evidence type="ECO:0000256" key="9">
    <source>
        <dbReference type="ARBA" id="ARBA00022691"/>
    </source>
</evidence>
<comment type="function">
    <text evidence="10 12">Specifically methylates the N3 position of the uracil ring of uridine 1498 (m3U1498) in 16S rRNA. Acts on the fully assembled 30S ribosomal subunit.</text>
</comment>
<dbReference type="InterPro" id="IPR029026">
    <property type="entry name" value="tRNA_m1G_MTases_N"/>
</dbReference>
<evidence type="ECO:0000259" key="13">
    <source>
        <dbReference type="Pfam" id="PF04452"/>
    </source>
</evidence>
<comment type="catalytic activity">
    <reaction evidence="11 12">
        <text>uridine(1498) in 16S rRNA + S-adenosyl-L-methionine = N(3)-methyluridine(1498) in 16S rRNA + S-adenosyl-L-homocysteine + H(+)</text>
        <dbReference type="Rhea" id="RHEA:42920"/>
        <dbReference type="Rhea" id="RHEA-COMP:10283"/>
        <dbReference type="Rhea" id="RHEA-COMP:10284"/>
        <dbReference type="ChEBI" id="CHEBI:15378"/>
        <dbReference type="ChEBI" id="CHEBI:57856"/>
        <dbReference type="ChEBI" id="CHEBI:59789"/>
        <dbReference type="ChEBI" id="CHEBI:65315"/>
        <dbReference type="ChEBI" id="CHEBI:74502"/>
        <dbReference type="EC" id="2.1.1.193"/>
    </reaction>
</comment>
<dbReference type="EMBL" id="VFSU01000019">
    <property type="protein sequence ID" value="TPE62156.1"/>
    <property type="molecule type" value="Genomic_DNA"/>
</dbReference>
<comment type="subcellular location">
    <subcellularLocation>
        <location evidence="1 12">Cytoplasm</location>
    </subcellularLocation>
</comment>
<keyword evidence="6 12" id="KW-0698">rRNA processing</keyword>
<dbReference type="GO" id="GO:0070475">
    <property type="term" value="P:rRNA base methylation"/>
    <property type="evidence" value="ECO:0007669"/>
    <property type="project" value="TreeGrafter"/>
</dbReference>
<dbReference type="PANTHER" id="PTHR30027">
    <property type="entry name" value="RIBOSOMAL RNA SMALL SUBUNIT METHYLTRANSFERASE E"/>
    <property type="match status" value="1"/>
</dbReference>
<evidence type="ECO:0000256" key="11">
    <source>
        <dbReference type="ARBA" id="ARBA00047944"/>
    </source>
</evidence>
<keyword evidence="9 12" id="KW-0949">S-adenosyl-L-methionine</keyword>
<keyword evidence="16" id="KW-1185">Reference proteome</keyword>
<dbReference type="NCBIfam" id="TIGR00046">
    <property type="entry name" value="RsmE family RNA methyltransferase"/>
    <property type="match status" value="1"/>
</dbReference>
<evidence type="ECO:0000259" key="14">
    <source>
        <dbReference type="Pfam" id="PF20260"/>
    </source>
</evidence>
<dbReference type="AlphaFoldDB" id="A0A501XNK2"/>
<name>A0A501XNK2_9SPHN</name>
<evidence type="ECO:0000256" key="2">
    <source>
        <dbReference type="ARBA" id="ARBA00005528"/>
    </source>
</evidence>
<dbReference type="Gene3D" id="2.40.240.20">
    <property type="entry name" value="Hypothetical PUA domain-like, domain 1"/>
    <property type="match status" value="1"/>
</dbReference>
<dbReference type="InterPro" id="IPR046886">
    <property type="entry name" value="RsmE_MTase_dom"/>
</dbReference>
<dbReference type="InterPro" id="IPR029028">
    <property type="entry name" value="Alpha/beta_knot_MTases"/>
</dbReference>
<evidence type="ECO:0000313" key="16">
    <source>
        <dbReference type="Proteomes" id="UP000319897"/>
    </source>
</evidence>
<evidence type="ECO:0000256" key="3">
    <source>
        <dbReference type="ARBA" id="ARBA00012328"/>
    </source>
</evidence>
<evidence type="ECO:0000256" key="4">
    <source>
        <dbReference type="ARBA" id="ARBA00013673"/>
    </source>
</evidence>
<keyword evidence="8 12" id="KW-0808">Transferase</keyword>
<protein>
    <recommendedName>
        <fullName evidence="4 12">Ribosomal RNA small subunit methyltransferase E</fullName>
        <ecNumber evidence="3 12">2.1.1.193</ecNumber>
    </recommendedName>
</protein>
<organism evidence="15 16">
    <name type="scientific">Sandaracinobacter neustonicus</name>
    <dbReference type="NCBI Taxonomy" id="1715348"/>
    <lineage>
        <taxon>Bacteria</taxon>
        <taxon>Pseudomonadati</taxon>
        <taxon>Pseudomonadota</taxon>
        <taxon>Alphaproteobacteria</taxon>
        <taxon>Sphingomonadales</taxon>
        <taxon>Sphingosinicellaceae</taxon>
        <taxon>Sandaracinobacter</taxon>
    </lineage>
</organism>
<dbReference type="EC" id="2.1.1.193" evidence="3 12"/>
<evidence type="ECO:0000256" key="1">
    <source>
        <dbReference type="ARBA" id="ARBA00004496"/>
    </source>
</evidence>
<evidence type="ECO:0000256" key="8">
    <source>
        <dbReference type="ARBA" id="ARBA00022679"/>
    </source>
</evidence>
<dbReference type="SUPFAM" id="SSF75217">
    <property type="entry name" value="alpha/beta knot"/>
    <property type="match status" value="1"/>
</dbReference>
<feature type="domain" description="Ribosomal RNA small subunit methyltransferase E PUA-like" evidence="14">
    <location>
        <begin position="21"/>
        <end position="67"/>
    </location>
</feature>
<gene>
    <name evidence="15" type="ORF">FJQ54_06370</name>
</gene>
<dbReference type="SUPFAM" id="SSF88697">
    <property type="entry name" value="PUA domain-like"/>
    <property type="match status" value="1"/>
</dbReference>
<comment type="caution">
    <text evidence="15">The sequence shown here is derived from an EMBL/GenBank/DDBJ whole genome shotgun (WGS) entry which is preliminary data.</text>
</comment>
<keyword evidence="7 12" id="KW-0489">Methyltransferase</keyword>
<evidence type="ECO:0000256" key="7">
    <source>
        <dbReference type="ARBA" id="ARBA00022603"/>
    </source>
</evidence>
<dbReference type="NCBIfam" id="NF008696">
    <property type="entry name" value="PRK11713.3-5"/>
    <property type="match status" value="1"/>
</dbReference>
<evidence type="ECO:0000313" key="15">
    <source>
        <dbReference type="EMBL" id="TPE62156.1"/>
    </source>
</evidence>
<evidence type="ECO:0000256" key="10">
    <source>
        <dbReference type="ARBA" id="ARBA00025699"/>
    </source>
</evidence>
<dbReference type="Pfam" id="PF20260">
    <property type="entry name" value="PUA_4"/>
    <property type="match status" value="1"/>
</dbReference>
<dbReference type="OrthoDB" id="9815641at2"/>
<evidence type="ECO:0000256" key="6">
    <source>
        <dbReference type="ARBA" id="ARBA00022552"/>
    </source>
</evidence>
<feature type="domain" description="Ribosomal RNA small subunit methyltransferase E methyltransferase" evidence="13">
    <location>
        <begin position="77"/>
        <end position="230"/>
    </location>
</feature>
<dbReference type="PANTHER" id="PTHR30027:SF3">
    <property type="entry name" value="16S RRNA (URACIL(1498)-N(3))-METHYLTRANSFERASE"/>
    <property type="match status" value="1"/>
</dbReference>
<sequence length="236" mass="25730">MRQIPRLFVETRLDTGAEFELEGTQVHYLATVLRLDRGAELRLLDDATGEWAAEVSDVGRRRVLVRVGAMIRGREQTPDLWLLTAPIKPDRFEWIVEKATELGVRRIVPVLTERTNHARLKPERLRAHMVEAAEQCGRTALPELAEAVKLPALLAGWDAGRALLFADEEGGADMAALKPATPAAILIGPEGGFSPAERAALLALSATKRLALGPRILRADTAVVAAIAQFQLFGGH</sequence>
<proteinExistence type="inferred from homology"/>
<dbReference type="Gene3D" id="3.40.1280.10">
    <property type="match status" value="1"/>
</dbReference>
<dbReference type="Pfam" id="PF04452">
    <property type="entry name" value="Methyltrans_RNA"/>
    <property type="match status" value="1"/>
</dbReference>
<reference evidence="15 16" key="1">
    <citation type="submission" date="2019-06" db="EMBL/GenBank/DDBJ databases">
        <authorList>
            <person name="Lee I."/>
            <person name="Jang G.I."/>
            <person name="Hwang C.Y."/>
        </authorList>
    </citation>
    <scope>NUCLEOTIDE SEQUENCE [LARGE SCALE GENOMIC DNA]</scope>
    <source>
        <strain evidence="15 16">PAMC 28131</strain>
    </source>
</reference>
<dbReference type="CDD" id="cd18084">
    <property type="entry name" value="RsmE-like"/>
    <property type="match status" value="1"/>
</dbReference>
<evidence type="ECO:0000256" key="12">
    <source>
        <dbReference type="PIRNR" id="PIRNR015601"/>
    </source>
</evidence>
<accession>A0A501XNK2</accession>
<evidence type="ECO:0000256" key="5">
    <source>
        <dbReference type="ARBA" id="ARBA00022490"/>
    </source>
</evidence>
<comment type="similarity">
    <text evidence="2 12">Belongs to the RNA methyltransferase RsmE family.</text>
</comment>
<dbReference type="GO" id="GO:0070042">
    <property type="term" value="F:rRNA (uridine-N3-)-methyltransferase activity"/>
    <property type="evidence" value="ECO:0007669"/>
    <property type="project" value="TreeGrafter"/>
</dbReference>
<dbReference type="InterPro" id="IPR046887">
    <property type="entry name" value="RsmE_PUA-like"/>
</dbReference>
<dbReference type="Proteomes" id="UP000319897">
    <property type="component" value="Unassembled WGS sequence"/>
</dbReference>
<dbReference type="InterPro" id="IPR006700">
    <property type="entry name" value="RsmE"/>
</dbReference>
<dbReference type="PIRSF" id="PIRSF015601">
    <property type="entry name" value="MTase_slr0722"/>
    <property type="match status" value="1"/>
</dbReference>